<dbReference type="GO" id="GO:0003677">
    <property type="term" value="F:DNA binding"/>
    <property type="evidence" value="ECO:0007669"/>
    <property type="project" value="InterPro"/>
</dbReference>
<proteinExistence type="predicted"/>
<evidence type="ECO:0000313" key="5">
    <source>
        <dbReference type="RefSeq" id="XP_030980062.1"/>
    </source>
</evidence>
<evidence type="ECO:0000259" key="3">
    <source>
        <dbReference type="Pfam" id="PF04082"/>
    </source>
</evidence>
<dbReference type="GO" id="GO:0000981">
    <property type="term" value="F:DNA-binding transcription factor activity, RNA polymerase II-specific"/>
    <property type="evidence" value="ECO:0007669"/>
    <property type="project" value="InterPro"/>
</dbReference>
<reference evidence="5" key="3">
    <citation type="submission" date="2025-08" db="UniProtKB">
        <authorList>
            <consortium name="RefSeq"/>
        </authorList>
    </citation>
    <scope>IDENTIFICATION</scope>
    <source>
        <strain evidence="5">NI907</strain>
    </source>
</reference>
<gene>
    <name evidence="5" type="ORF">PgNI_10508</name>
</gene>
<name>A0A6P8AYW0_PYRGI</name>
<dbReference type="GO" id="GO:0006351">
    <property type="term" value="P:DNA-templated transcription"/>
    <property type="evidence" value="ECO:0007669"/>
    <property type="project" value="InterPro"/>
</dbReference>
<sequence length="773" mass="86746">MSTSAPKQQHQAFWGSVFEKHKRRVQDNVAVSMVHTQQQLLWQGDTKNPLSRAHNKSIAALTRANKHIRMTSSGSQRGGSVGGDGSGNAGREGTRGSSSGPKLRALLPSTPGGPSKRPPSPTGPGGRRTKRAAVAAACQKVSERPYLFGQGECDGVRPVCASCAATKVICEYSVPEGFSQRDAERQAYQQIKADSQANQEAVSKAKRELRALVDELRQNGQDSKIWQHIKDAPSLDDAVRVVSRTLDTAPQGADDSQEKVDEPMVRPQLRPGESSGYEIDLQPTEIDIARWTGSGEDLNGLLTHLLSLFWTWDNTVSPIIDRCMFLEDLQSDLAHSGNLPPGAKQLFCTPFLVNCVLAVACLYSTNPNVYSVPTDSTSRGRSFAEESKRLLKKELPSLTKLQGISLLWLWESCAGDIQMTDEYLETYFEEYKSLQLSAIEIPLDFEDWDSRQGRELQALSQIIWGMYFAHARMATTFQAPFRALRPRIRQIFADEDIPHISDADPAHWWPYPVNDYRHLRPLHYRRLLVARCELSTIIEEANKLLSHGRFKGDPTSMEIARSTSRECYVALVRWKVDLPEYLKAEYSTLPVVILLHTLYDSALIELFNPLMEHYYDDRTIAPSTPKQLRFAANFSLIHHVCVYRVLYSAKHEYSILQACLKAAITALYDLNDGGVDIFLRACQGLYEAGEFLKLANTFLAVTKGLIKTNSLSLPPEAAIVEKKFYHELQYRPFTPFKEDGRLLMYWPKRVVDHEFLALIEGAELLSIEGSAPR</sequence>
<evidence type="ECO:0000256" key="2">
    <source>
        <dbReference type="SAM" id="MobiDB-lite"/>
    </source>
</evidence>
<feature type="region of interest" description="Disordered" evidence="2">
    <location>
        <begin position="69"/>
        <end position="132"/>
    </location>
</feature>
<dbReference type="Gene3D" id="4.10.240.10">
    <property type="entry name" value="Zn(2)-C6 fungal-type DNA-binding domain"/>
    <property type="match status" value="1"/>
</dbReference>
<dbReference type="PANTHER" id="PTHR47256">
    <property type="entry name" value="ZN(II)2CYS6 TRANSCRIPTION FACTOR (EUROFUNG)-RELATED"/>
    <property type="match status" value="1"/>
</dbReference>
<dbReference type="GeneID" id="41965387"/>
<reference evidence="4 5" key="1">
    <citation type="journal article" date="2019" name="Mol. Biol. Evol.">
        <title>Blast fungal genomes show frequent chromosomal changes, gene gains and losses, and effector gene turnover.</title>
        <authorList>
            <person name="Gomez Luciano L.B."/>
            <person name="Jason Tsai I."/>
            <person name="Chuma I."/>
            <person name="Tosa Y."/>
            <person name="Chen Y.H."/>
            <person name="Li J.Y."/>
            <person name="Li M.Y."/>
            <person name="Jade Lu M.Y."/>
            <person name="Nakayashiki H."/>
            <person name="Li W.H."/>
        </authorList>
    </citation>
    <scope>NUCLEOTIDE SEQUENCE [LARGE SCALE GENOMIC DNA]</scope>
    <source>
        <strain evidence="4 5">NI907</strain>
    </source>
</reference>
<dbReference type="CDD" id="cd12148">
    <property type="entry name" value="fungal_TF_MHR"/>
    <property type="match status" value="1"/>
</dbReference>
<dbReference type="AlphaFoldDB" id="A0A6P8AYW0"/>
<dbReference type="InterPro" id="IPR007219">
    <property type="entry name" value="XnlR_reg_dom"/>
</dbReference>
<keyword evidence="1" id="KW-0539">Nucleus</keyword>
<evidence type="ECO:0000313" key="4">
    <source>
        <dbReference type="Proteomes" id="UP000515153"/>
    </source>
</evidence>
<feature type="domain" description="Xylanolytic transcriptional activator regulatory" evidence="3">
    <location>
        <begin position="306"/>
        <end position="481"/>
    </location>
</feature>
<reference evidence="5" key="2">
    <citation type="submission" date="2019-10" db="EMBL/GenBank/DDBJ databases">
        <authorList>
            <consortium name="NCBI Genome Project"/>
        </authorList>
    </citation>
    <scope>NUCLEOTIDE SEQUENCE</scope>
    <source>
        <strain evidence="5">NI907</strain>
    </source>
</reference>
<feature type="region of interest" description="Disordered" evidence="2">
    <location>
        <begin position="247"/>
        <end position="277"/>
    </location>
</feature>
<dbReference type="InterPro" id="IPR036864">
    <property type="entry name" value="Zn2-C6_fun-type_DNA-bd_sf"/>
</dbReference>
<dbReference type="Proteomes" id="UP000515153">
    <property type="component" value="Chromosome VII"/>
</dbReference>
<dbReference type="PANTHER" id="PTHR47256:SF1">
    <property type="entry name" value="ZN(II)2CYS6 TRANSCRIPTION FACTOR (EUROFUNG)"/>
    <property type="match status" value="1"/>
</dbReference>
<dbReference type="KEGG" id="pgri:PgNI_10508"/>
<accession>A0A6P8AYW0</accession>
<dbReference type="RefSeq" id="XP_030980062.1">
    <property type="nucleotide sequence ID" value="XM_031130479.1"/>
</dbReference>
<keyword evidence="4" id="KW-1185">Reference proteome</keyword>
<feature type="compositionally biased region" description="Gly residues" evidence="2">
    <location>
        <begin position="76"/>
        <end position="90"/>
    </location>
</feature>
<protein>
    <recommendedName>
        <fullName evidence="3">Xylanolytic transcriptional activator regulatory domain-containing protein</fullName>
    </recommendedName>
</protein>
<organism evidence="4 5">
    <name type="scientific">Pyricularia grisea</name>
    <name type="common">Crabgrass-specific blast fungus</name>
    <name type="synonym">Magnaporthe grisea</name>
    <dbReference type="NCBI Taxonomy" id="148305"/>
    <lineage>
        <taxon>Eukaryota</taxon>
        <taxon>Fungi</taxon>
        <taxon>Dikarya</taxon>
        <taxon>Ascomycota</taxon>
        <taxon>Pezizomycotina</taxon>
        <taxon>Sordariomycetes</taxon>
        <taxon>Sordariomycetidae</taxon>
        <taxon>Magnaporthales</taxon>
        <taxon>Pyriculariaceae</taxon>
        <taxon>Pyricularia</taxon>
    </lineage>
</organism>
<evidence type="ECO:0000256" key="1">
    <source>
        <dbReference type="ARBA" id="ARBA00023242"/>
    </source>
</evidence>
<dbReference type="Pfam" id="PF04082">
    <property type="entry name" value="Fungal_trans"/>
    <property type="match status" value="1"/>
</dbReference>
<dbReference type="GO" id="GO:0008270">
    <property type="term" value="F:zinc ion binding"/>
    <property type="evidence" value="ECO:0007669"/>
    <property type="project" value="InterPro"/>
</dbReference>
<dbReference type="InterPro" id="IPR053187">
    <property type="entry name" value="Notoamide_regulator"/>
</dbReference>